<dbReference type="AlphaFoldDB" id="A0A0C2NFA9"/>
<organism evidence="1 2">
    <name type="scientific">Thelohanellus kitauei</name>
    <name type="common">Myxosporean</name>
    <dbReference type="NCBI Taxonomy" id="669202"/>
    <lineage>
        <taxon>Eukaryota</taxon>
        <taxon>Metazoa</taxon>
        <taxon>Cnidaria</taxon>
        <taxon>Myxozoa</taxon>
        <taxon>Myxosporea</taxon>
        <taxon>Bivalvulida</taxon>
        <taxon>Platysporina</taxon>
        <taxon>Myxobolidae</taxon>
        <taxon>Thelohanellus</taxon>
    </lineage>
</organism>
<keyword evidence="2" id="KW-1185">Reference proteome</keyword>
<proteinExistence type="predicted"/>
<protein>
    <submittedName>
        <fullName evidence="1">Uncharacterized protein</fullName>
    </submittedName>
</protein>
<evidence type="ECO:0000313" key="2">
    <source>
        <dbReference type="Proteomes" id="UP000031668"/>
    </source>
</evidence>
<reference evidence="1 2" key="1">
    <citation type="journal article" date="2014" name="Genome Biol. Evol.">
        <title>The genome of the myxosporean Thelohanellus kitauei shows adaptations to nutrient acquisition within its fish host.</title>
        <authorList>
            <person name="Yang Y."/>
            <person name="Xiong J."/>
            <person name="Zhou Z."/>
            <person name="Huo F."/>
            <person name="Miao W."/>
            <person name="Ran C."/>
            <person name="Liu Y."/>
            <person name="Zhang J."/>
            <person name="Feng J."/>
            <person name="Wang M."/>
            <person name="Wang M."/>
            <person name="Wang L."/>
            <person name="Yao B."/>
        </authorList>
    </citation>
    <scope>NUCLEOTIDE SEQUENCE [LARGE SCALE GENOMIC DNA]</scope>
    <source>
        <strain evidence="1">Wuqing</strain>
    </source>
</reference>
<comment type="caution">
    <text evidence="1">The sequence shown here is derived from an EMBL/GenBank/DDBJ whole genome shotgun (WGS) entry which is preliminary data.</text>
</comment>
<gene>
    <name evidence="1" type="ORF">RF11_14431</name>
</gene>
<accession>A0A0C2NFA9</accession>
<name>A0A0C2NFA9_THEKT</name>
<dbReference type="Proteomes" id="UP000031668">
    <property type="component" value="Unassembled WGS sequence"/>
</dbReference>
<sequence>MHGLYVDRKTVRCPRTFLQAVKVVQDSHLLNTHPHHHPTRATLPSRHSFVGMYRTETRMLIDNNVFENLINIFGRTSYSTSCRLRQTDQSVGSNGTSAGRPFARYRGHRERESTKSLENRHTEFRGWRDINTGQRHPPVMVWISHGSV</sequence>
<evidence type="ECO:0000313" key="1">
    <source>
        <dbReference type="EMBL" id="KII75050.1"/>
    </source>
</evidence>
<dbReference type="EMBL" id="JWZT01000051">
    <property type="protein sequence ID" value="KII75050.1"/>
    <property type="molecule type" value="Genomic_DNA"/>
</dbReference>